<organism evidence="1 3">
    <name type="scientific">Ignelater luminosus</name>
    <name type="common">Cucubano</name>
    <name type="synonym">Pyrophorus luminosus</name>
    <dbReference type="NCBI Taxonomy" id="2038154"/>
    <lineage>
        <taxon>Eukaryota</taxon>
        <taxon>Metazoa</taxon>
        <taxon>Ecdysozoa</taxon>
        <taxon>Arthropoda</taxon>
        <taxon>Hexapoda</taxon>
        <taxon>Insecta</taxon>
        <taxon>Pterygota</taxon>
        <taxon>Neoptera</taxon>
        <taxon>Endopterygota</taxon>
        <taxon>Coleoptera</taxon>
        <taxon>Polyphaga</taxon>
        <taxon>Elateriformia</taxon>
        <taxon>Elateroidea</taxon>
        <taxon>Elateridae</taxon>
        <taxon>Agrypninae</taxon>
        <taxon>Pyrophorini</taxon>
        <taxon>Ignelater</taxon>
    </lineage>
</organism>
<reference evidence="1" key="1">
    <citation type="submission" date="2019-08" db="EMBL/GenBank/DDBJ databases">
        <title>The genome of the North American firefly Photinus pyralis.</title>
        <authorList>
            <consortium name="Photinus pyralis genome working group"/>
            <person name="Fallon T.R."/>
            <person name="Sander Lower S.E."/>
            <person name="Weng J.-K."/>
        </authorList>
    </citation>
    <scope>NUCLEOTIDE SEQUENCE</scope>
    <source>
        <strain evidence="1">TRF0915ILg1</strain>
        <tissue evidence="1">Whole body</tissue>
    </source>
</reference>
<comment type="caution">
    <text evidence="1">The sequence shown here is derived from an EMBL/GenBank/DDBJ whole genome shotgun (WGS) entry which is preliminary data.</text>
</comment>
<evidence type="ECO:0000313" key="2">
    <source>
        <dbReference type="EMBL" id="KAF2891586.1"/>
    </source>
</evidence>
<proteinExistence type="predicted"/>
<evidence type="ECO:0000313" key="3">
    <source>
        <dbReference type="Proteomes" id="UP000801492"/>
    </source>
</evidence>
<dbReference type="Gene3D" id="3.40.50.1820">
    <property type="entry name" value="alpha/beta hydrolase"/>
    <property type="match status" value="1"/>
</dbReference>
<accession>A0A8K0G9D2</accession>
<dbReference type="Proteomes" id="UP000801492">
    <property type="component" value="Unassembled WGS sequence"/>
</dbReference>
<dbReference type="InterPro" id="IPR029058">
    <property type="entry name" value="AB_hydrolase_fold"/>
</dbReference>
<gene>
    <name evidence="2" type="ORF">ILUMI_14588</name>
    <name evidence="1" type="ORF">ILUMI_15999</name>
</gene>
<dbReference type="EMBL" id="VTPC01027689">
    <property type="protein sequence ID" value="KAF2891586.1"/>
    <property type="molecule type" value="Genomic_DNA"/>
</dbReference>
<feature type="non-terminal residue" evidence="1">
    <location>
        <position position="1"/>
    </location>
</feature>
<dbReference type="AlphaFoldDB" id="A0A8K0G9D2"/>
<dbReference type="OrthoDB" id="199913at2759"/>
<protein>
    <submittedName>
        <fullName evidence="1">Uncharacterized protein</fullName>
    </submittedName>
</protein>
<dbReference type="EMBL" id="VTPC01057049">
    <property type="protein sequence ID" value="KAF2890173.1"/>
    <property type="molecule type" value="Genomic_DNA"/>
</dbReference>
<sequence>FCNHHKSYQYFIQTINLTIKAVKCSSFENFKEQKCGNNELSIFGDNYTPGPEGTFYLYLNCTDTACTSSYV</sequence>
<evidence type="ECO:0000313" key="1">
    <source>
        <dbReference type="EMBL" id="KAF2890173.1"/>
    </source>
</evidence>
<name>A0A8K0G9D2_IGNLU</name>
<keyword evidence="3" id="KW-1185">Reference proteome</keyword>